<dbReference type="AlphaFoldDB" id="A0A5K3FD47"/>
<protein>
    <submittedName>
        <fullName evidence="2">Protein FAM166B</fullName>
    </submittedName>
</protein>
<feature type="compositionally biased region" description="Pro residues" evidence="1">
    <location>
        <begin position="1"/>
        <end position="11"/>
    </location>
</feature>
<name>A0A5K3FD47_MESCO</name>
<evidence type="ECO:0000256" key="1">
    <source>
        <dbReference type="SAM" id="MobiDB-lite"/>
    </source>
</evidence>
<reference evidence="2" key="1">
    <citation type="submission" date="2019-11" db="UniProtKB">
        <authorList>
            <consortium name="WormBaseParasite"/>
        </authorList>
    </citation>
    <scope>IDENTIFICATION</scope>
</reference>
<accession>A0A5K3FD47</accession>
<organism evidence="2">
    <name type="scientific">Mesocestoides corti</name>
    <name type="common">Flatworm</name>
    <dbReference type="NCBI Taxonomy" id="53468"/>
    <lineage>
        <taxon>Eukaryota</taxon>
        <taxon>Metazoa</taxon>
        <taxon>Spiralia</taxon>
        <taxon>Lophotrochozoa</taxon>
        <taxon>Platyhelminthes</taxon>
        <taxon>Cestoda</taxon>
        <taxon>Eucestoda</taxon>
        <taxon>Cyclophyllidea</taxon>
        <taxon>Mesocestoididae</taxon>
        <taxon>Mesocestoides</taxon>
    </lineage>
</organism>
<feature type="region of interest" description="Disordered" evidence="1">
    <location>
        <begin position="1"/>
        <end position="31"/>
    </location>
</feature>
<sequence>ELKYTPLPPLIDSPHIDPNTQRPRTFHGPNDGVLSNRQKTCHKDPQAFFRIIKPVRYTGNFHKVSYSYKIPRTVLYHTDGPDLMCVGPRFSWRSEPQHDGAPLGAALQWPPYRAGTRISNRLRGNCPSGFIGLDIGPRLPPEYCGSLLSHGGEYDCTGPSIPPTIPITHRSLLVYPLRPKTASEYLMDEAANTAYVKKLKTPTEYQERFIGRIRVPHGKWG</sequence>
<evidence type="ECO:0000313" key="2">
    <source>
        <dbReference type="WBParaSite" id="MCU_007359-RA"/>
    </source>
</evidence>
<dbReference type="WBParaSite" id="MCU_007359-RA">
    <property type="protein sequence ID" value="MCU_007359-RA"/>
    <property type="gene ID" value="MCU_007359"/>
</dbReference>
<proteinExistence type="predicted"/>